<dbReference type="Gene3D" id="3.20.20.100">
    <property type="entry name" value="NADP-dependent oxidoreductase domain"/>
    <property type="match status" value="1"/>
</dbReference>
<gene>
    <name evidence="2" type="ORF">DILT_LOCUS15202</name>
</gene>
<dbReference type="SUPFAM" id="SSF51430">
    <property type="entry name" value="NAD(P)-linked oxidoreductase"/>
    <property type="match status" value="1"/>
</dbReference>
<dbReference type="InterPro" id="IPR020471">
    <property type="entry name" value="AKR"/>
</dbReference>
<dbReference type="PROSITE" id="PS00798">
    <property type="entry name" value="ALDOKETO_REDUCTASE_1"/>
    <property type="match status" value="1"/>
</dbReference>
<organism evidence="2 3">
    <name type="scientific">Dibothriocephalus latus</name>
    <name type="common">Fish tapeworm</name>
    <name type="synonym">Diphyllobothrium latum</name>
    <dbReference type="NCBI Taxonomy" id="60516"/>
    <lineage>
        <taxon>Eukaryota</taxon>
        <taxon>Metazoa</taxon>
        <taxon>Spiralia</taxon>
        <taxon>Lophotrochozoa</taxon>
        <taxon>Platyhelminthes</taxon>
        <taxon>Cestoda</taxon>
        <taxon>Eucestoda</taxon>
        <taxon>Diphyllobothriidea</taxon>
        <taxon>Diphyllobothriidae</taxon>
        <taxon>Dibothriocephalus</taxon>
    </lineage>
</organism>
<dbReference type="InterPro" id="IPR023210">
    <property type="entry name" value="NADP_OxRdtase_dom"/>
</dbReference>
<reference evidence="2 3" key="1">
    <citation type="submission" date="2018-11" db="EMBL/GenBank/DDBJ databases">
        <authorList>
            <consortium name="Pathogen Informatics"/>
        </authorList>
    </citation>
    <scope>NUCLEOTIDE SEQUENCE [LARGE SCALE GENOMIC DNA]</scope>
</reference>
<feature type="domain" description="NADP-dependent oxidoreductase" evidence="1">
    <location>
        <begin position="19"/>
        <end position="116"/>
    </location>
</feature>
<accession>A0A3P7QDU5</accession>
<dbReference type="PANTHER" id="PTHR11732">
    <property type="entry name" value="ALDO/KETO REDUCTASE"/>
    <property type="match status" value="1"/>
</dbReference>
<evidence type="ECO:0000259" key="1">
    <source>
        <dbReference type="Pfam" id="PF00248"/>
    </source>
</evidence>
<dbReference type="GO" id="GO:0016491">
    <property type="term" value="F:oxidoreductase activity"/>
    <property type="evidence" value="ECO:0007669"/>
    <property type="project" value="InterPro"/>
</dbReference>
<evidence type="ECO:0000313" key="2">
    <source>
        <dbReference type="EMBL" id="VDN28569.1"/>
    </source>
</evidence>
<dbReference type="EMBL" id="UYRU01077837">
    <property type="protein sequence ID" value="VDN28569.1"/>
    <property type="molecule type" value="Genomic_DNA"/>
</dbReference>
<name>A0A3P7QDU5_DIBLA</name>
<dbReference type="Pfam" id="PF00248">
    <property type="entry name" value="Aldo_ket_red"/>
    <property type="match status" value="1"/>
</dbReference>
<dbReference type="InterPro" id="IPR018170">
    <property type="entry name" value="Aldo/ket_reductase_CS"/>
</dbReference>
<protein>
    <recommendedName>
        <fullName evidence="1">NADP-dependent oxidoreductase domain-containing protein</fullName>
    </recommendedName>
</protein>
<dbReference type="OrthoDB" id="416253at2759"/>
<dbReference type="Proteomes" id="UP000281553">
    <property type="component" value="Unassembled WGS sequence"/>
</dbReference>
<proteinExistence type="predicted"/>
<dbReference type="PRINTS" id="PR00069">
    <property type="entry name" value="ALDKETRDTASE"/>
</dbReference>
<keyword evidence="3" id="KW-1185">Reference proteome</keyword>
<dbReference type="AlphaFoldDB" id="A0A3P7QDU5"/>
<dbReference type="InterPro" id="IPR036812">
    <property type="entry name" value="NAD(P)_OxRdtase_dom_sf"/>
</dbReference>
<sequence>MLKSAPCVTFNNGLKVPVLGLGTFKAGPNEVGAAVSTALEAGYRHIDCAALYDNEEEIGKALTKTFNSGIAKREEVFITTKLWNTAHRVEDVRPACEQSLKRLGLSYVDLYLMHWPVAFGVS</sequence>
<evidence type="ECO:0000313" key="3">
    <source>
        <dbReference type="Proteomes" id="UP000281553"/>
    </source>
</evidence>